<evidence type="ECO:0000256" key="1">
    <source>
        <dbReference type="ARBA" id="ARBA00004127"/>
    </source>
</evidence>
<dbReference type="InterPro" id="IPR004836">
    <property type="entry name" value="Na_Ca_Ex"/>
</dbReference>
<comment type="subcellular location">
    <subcellularLocation>
        <location evidence="1">Endomembrane system</location>
        <topology evidence="1">Multi-pass membrane protein</topology>
    </subcellularLocation>
</comment>
<evidence type="ECO:0000256" key="2">
    <source>
        <dbReference type="ARBA" id="ARBA00022448"/>
    </source>
</evidence>
<evidence type="ECO:0000259" key="10">
    <source>
        <dbReference type="Pfam" id="PF01699"/>
    </source>
</evidence>
<dbReference type="GO" id="GO:0030424">
    <property type="term" value="C:axon"/>
    <property type="evidence" value="ECO:0007669"/>
    <property type="project" value="TreeGrafter"/>
</dbReference>
<dbReference type="Proteomes" id="UP001201812">
    <property type="component" value="Unassembled WGS sequence"/>
</dbReference>
<sequence length="533" mass="58553">MGGQYIVRARRVGLDDISHTNTSNDQQRIMLEDKCASVKPCSPGLILPIWGNQNDELPIRIFRAFLYLSLMIYLFLGVSIVADRFMAAIDVITSQQRNVTIKGSNGETKVVSVRMWNETVSNLTLMALGSSAPEILLTVIEVIGNKFEAGDLGPGTIIGSAAFNFFCIIGLCIIVVPGDEKRRIERNDVFWVTVIWSTFAYIWLYLILCVFSPNIVQVWEALLTLIFFALTVTTAYWASRYAPNLRRLMLNITRPELRKASAISHSLTEPNAYYAEKEIECMFPKLSIDGYLYQRKHSGIINIHKLDTDIGSADRSAAEYVEIPQEEDAKGKKSTTYTFVDYVSLPWEILFSCIPSTKYCHGWVCFIASIVSIGILTAIIGDTASLFGCTIGLKDTVTAITIVALGTSVPDTFASKLAAIQNPTADSSIGNVTGSNAVNVFLGIGIAWSIASIYHACNGNAFHVHAGSLAASVALFTIGSTICVVILQLRRHNKMISAELGGPAGCKWLSAGVFFLIWILYITYCALDAYCLF</sequence>
<keyword evidence="8 9" id="KW-0472">Membrane</keyword>
<dbReference type="GO" id="GO:0005432">
    <property type="term" value="F:calcium:sodium antiporter activity"/>
    <property type="evidence" value="ECO:0007669"/>
    <property type="project" value="InterPro"/>
</dbReference>
<feature type="transmembrane region" description="Helical" evidence="9">
    <location>
        <begin position="469"/>
        <end position="488"/>
    </location>
</feature>
<dbReference type="GO" id="GO:0098794">
    <property type="term" value="C:postsynapse"/>
    <property type="evidence" value="ECO:0007669"/>
    <property type="project" value="TreeGrafter"/>
</dbReference>
<comment type="caution">
    <text evidence="11">The sequence shown here is derived from an EMBL/GenBank/DDBJ whole genome shotgun (WGS) entry which is preliminary data.</text>
</comment>
<evidence type="ECO:0000256" key="9">
    <source>
        <dbReference type="SAM" id="Phobius"/>
    </source>
</evidence>
<organism evidence="11 12">
    <name type="scientific">Ditylenchus destructor</name>
    <dbReference type="NCBI Taxonomy" id="166010"/>
    <lineage>
        <taxon>Eukaryota</taxon>
        <taxon>Metazoa</taxon>
        <taxon>Ecdysozoa</taxon>
        <taxon>Nematoda</taxon>
        <taxon>Chromadorea</taxon>
        <taxon>Rhabditida</taxon>
        <taxon>Tylenchina</taxon>
        <taxon>Tylenchomorpha</taxon>
        <taxon>Sphaerularioidea</taxon>
        <taxon>Anguinidae</taxon>
        <taxon>Anguininae</taxon>
        <taxon>Ditylenchus</taxon>
    </lineage>
</organism>
<evidence type="ECO:0000313" key="11">
    <source>
        <dbReference type="EMBL" id="KAI1698791.1"/>
    </source>
</evidence>
<keyword evidence="4" id="KW-0106">Calcium</keyword>
<keyword evidence="4" id="KW-0109">Calcium transport</keyword>
<dbReference type="GO" id="GO:0042383">
    <property type="term" value="C:sarcolemma"/>
    <property type="evidence" value="ECO:0007669"/>
    <property type="project" value="TreeGrafter"/>
</dbReference>
<dbReference type="InterPro" id="IPR051171">
    <property type="entry name" value="CaCA"/>
</dbReference>
<evidence type="ECO:0000313" key="12">
    <source>
        <dbReference type="Proteomes" id="UP001201812"/>
    </source>
</evidence>
<reference evidence="11" key="1">
    <citation type="submission" date="2022-01" db="EMBL/GenBank/DDBJ databases">
        <title>Genome Sequence Resource for Two Populations of Ditylenchus destructor, the Migratory Endoparasitic Phytonematode.</title>
        <authorList>
            <person name="Zhang H."/>
            <person name="Lin R."/>
            <person name="Xie B."/>
        </authorList>
    </citation>
    <scope>NUCLEOTIDE SEQUENCE</scope>
    <source>
        <strain evidence="11">BazhouSP</strain>
    </source>
</reference>
<proteinExistence type="predicted"/>
<evidence type="ECO:0000256" key="8">
    <source>
        <dbReference type="ARBA" id="ARBA00023136"/>
    </source>
</evidence>
<keyword evidence="2" id="KW-0813">Transport</keyword>
<evidence type="ECO:0000256" key="3">
    <source>
        <dbReference type="ARBA" id="ARBA00022449"/>
    </source>
</evidence>
<dbReference type="GO" id="GO:0012505">
    <property type="term" value="C:endomembrane system"/>
    <property type="evidence" value="ECO:0007669"/>
    <property type="project" value="UniProtKB-SubCell"/>
</dbReference>
<dbReference type="InterPro" id="IPR004837">
    <property type="entry name" value="NaCa_Exmemb"/>
</dbReference>
<protein>
    <submittedName>
        <fullName evidence="11">Sodium/calcium exchanger protein domain-containing protein</fullName>
    </submittedName>
</protein>
<dbReference type="GO" id="GO:0098703">
    <property type="term" value="P:calcium ion import across plasma membrane"/>
    <property type="evidence" value="ECO:0007669"/>
    <property type="project" value="TreeGrafter"/>
</dbReference>
<dbReference type="PRINTS" id="PR01259">
    <property type="entry name" value="NACAEXCHNGR"/>
</dbReference>
<dbReference type="Pfam" id="PF01699">
    <property type="entry name" value="Na_Ca_ex"/>
    <property type="match status" value="2"/>
</dbReference>
<dbReference type="AlphaFoldDB" id="A0AAD4QVJ7"/>
<dbReference type="Gene3D" id="1.20.1420.30">
    <property type="entry name" value="NCX, central ion-binding region"/>
    <property type="match status" value="2"/>
</dbReference>
<evidence type="ECO:0000256" key="6">
    <source>
        <dbReference type="ARBA" id="ARBA00022989"/>
    </source>
</evidence>
<dbReference type="PANTHER" id="PTHR11878">
    <property type="entry name" value="SODIUM/CALCIUM EXCHANGER"/>
    <property type="match status" value="1"/>
</dbReference>
<accession>A0AAD4QVJ7</accession>
<feature type="transmembrane region" description="Helical" evidence="9">
    <location>
        <begin position="508"/>
        <end position="527"/>
    </location>
</feature>
<dbReference type="InterPro" id="IPR044880">
    <property type="entry name" value="NCX_ion-bd_dom_sf"/>
</dbReference>
<feature type="domain" description="Sodium/calcium exchanger membrane region" evidence="10">
    <location>
        <begin position="361"/>
        <end position="525"/>
    </location>
</feature>
<keyword evidence="3" id="KW-0050">Antiport</keyword>
<keyword evidence="6 9" id="KW-1133">Transmembrane helix</keyword>
<feature type="transmembrane region" description="Helical" evidence="9">
    <location>
        <begin position="221"/>
        <end position="239"/>
    </location>
</feature>
<dbReference type="EMBL" id="JAKKPZ010000204">
    <property type="protein sequence ID" value="KAI1698791.1"/>
    <property type="molecule type" value="Genomic_DNA"/>
</dbReference>
<evidence type="ECO:0000256" key="5">
    <source>
        <dbReference type="ARBA" id="ARBA00022692"/>
    </source>
</evidence>
<feature type="transmembrane region" description="Helical" evidence="9">
    <location>
        <begin position="437"/>
        <end position="457"/>
    </location>
</feature>
<keyword evidence="7" id="KW-0406">Ion transport</keyword>
<keyword evidence="12" id="KW-1185">Reference proteome</keyword>
<keyword evidence="5 9" id="KW-0812">Transmembrane</keyword>
<feature type="transmembrane region" description="Helical" evidence="9">
    <location>
        <begin position="64"/>
        <end position="82"/>
    </location>
</feature>
<name>A0AAD4QVJ7_9BILA</name>
<feature type="transmembrane region" description="Helical" evidence="9">
    <location>
        <begin position="189"/>
        <end position="215"/>
    </location>
</feature>
<dbReference type="PANTHER" id="PTHR11878:SF75">
    <property type="entry name" value="CALX-BETA DOMAIN-CONTAINING PROTEIN"/>
    <property type="match status" value="1"/>
</dbReference>
<feature type="domain" description="Sodium/calcium exchanger membrane region" evidence="10">
    <location>
        <begin position="68"/>
        <end position="237"/>
    </location>
</feature>
<evidence type="ECO:0000256" key="7">
    <source>
        <dbReference type="ARBA" id="ARBA00023065"/>
    </source>
</evidence>
<evidence type="ECO:0000256" key="4">
    <source>
        <dbReference type="ARBA" id="ARBA00022568"/>
    </source>
</evidence>
<feature type="transmembrane region" description="Helical" evidence="9">
    <location>
        <begin position="359"/>
        <end position="380"/>
    </location>
</feature>
<gene>
    <name evidence="11" type="ORF">DdX_17704</name>
</gene>
<feature type="transmembrane region" description="Helical" evidence="9">
    <location>
        <begin position="157"/>
        <end position="177"/>
    </location>
</feature>